<evidence type="ECO:0000256" key="1">
    <source>
        <dbReference type="SAM" id="MobiDB-lite"/>
    </source>
</evidence>
<evidence type="ECO:0000313" key="4">
    <source>
        <dbReference type="Proteomes" id="UP000182658"/>
    </source>
</evidence>
<feature type="transmembrane region" description="Helical" evidence="2">
    <location>
        <begin position="114"/>
        <end position="135"/>
    </location>
</feature>
<feature type="transmembrane region" description="Helical" evidence="2">
    <location>
        <begin position="141"/>
        <end position="159"/>
    </location>
</feature>
<feature type="compositionally biased region" description="Polar residues" evidence="1">
    <location>
        <begin position="73"/>
        <end position="85"/>
    </location>
</feature>
<sequence length="287" mass="32347">MDSKKRCAKMESESETETPQQAAKRRKFARPIKIILKGKVGDITQGPAHEMDEVMSSILNTPVKQDRHFSDMSVSVNDSASNPSDTTHHSRRLHSSFRQRVKAMAQRAARMMNHAMSVFPVVVTIAFPAAVALSVYFCGRWVTGILLLALFILLIEGGSRPNPLFVNRWSAQDVDFGTARMWEVVEFVKSTEKMEDLENMEQLWQYDIRAQCAGCILGMILLPKVAVCIVAAAFAIMCCGLRFLRHCIRCLRQIQDVEERVGFGGRWRGSFAVNPEDEHDRAGEAER</sequence>
<keyword evidence="2" id="KW-0472">Membrane</keyword>
<dbReference type="EMBL" id="KV875096">
    <property type="protein sequence ID" value="OIW31397.1"/>
    <property type="molecule type" value="Genomic_DNA"/>
</dbReference>
<feature type="region of interest" description="Disordered" evidence="1">
    <location>
        <begin position="1"/>
        <end position="26"/>
    </location>
</feature>
<evidence type="ECO:0000256" key="2">
    <source>
        <dbReference type="SAM" id="Phobius"/>
    </source>
</evidence>
<feature type="compositionally biased region" description="Basic and acidic residues" evidence="1">
    <location>
        <begin position="1"/>
        <end position="12"/>
    </location>
</feature>
<feature type="region of interest" description="Disordered" evidence="1">
    <location>
        <begin position="73"/>
        <end position="95"/>
    </location>
</feature>
<name>A0A1J7IVS8_9PEZI</name>
<keyword evidence="2" id="KW-1133">Transmembrane helix</keyword>
<keyword evidence="2" id="KW-0812">Transmembrane</keyword>
<gene>
    <name evidence="3" type="ORF">CONLIGDRAFT_680101</name>
</gene>
<reference evidence="3 4" key="1">
    <citation type="submission" date="2016-10" db="EMBL/GenBank/DDBJ databases">
        <title>Draft genome sequence of Coniochaeta ligniaria NRRL30616, a lignocellulolytic fungus for bioabatement of inhibitors in plant biomass hydrolysates.</title>
        <authorList>
            <consortium name="DOE Joint Genome Institute"/>
            <person name="Jimenez D.J."/>
            <person name="Hector R.E."/>
            <person name="Riley R."/>
            <person name="Sun H."/>
            <person name="Grigoriev I.V."/>
            <person name="Van Elsas J.D."/>
            <person name="Nichols N.N."/>
        </authorList>
    </citation>
    <scope>NUCLEOTIDE SEQUENCE [LARGE SCALE GENOMIC DNA]</scope>
    <source>
        <strain evidence="3 4">NRRL 30616</strain>
    </source>
</reference>
<dbReference type="Proteomes" id="UP000182658">
    <property type="component" value="Unassembled WGS sequence"/>
</dbReference>
<protein>
    <submittedName>
        <fullName evidence="3">Uncharacterized protein</fullName>
    </submittedName>
</protein>
<accession>A0A1J7IVS8</accession>
<feature type="transmembrane region" description="Helical" evidence="2">
    <location>
        <begin position="225"/>
        <end position="244"/>
    </location>
</feature>
<evidence type="ECO:0000313" key="3">
    <source>
        <dbReference type="EMBL" id="OIW31397.1"/>
    </source>
</evidence>
<organism evidence="3 4">
    <name type="scientific">Coniochaeta ligniaria NRRL 30616</name>
    <dbReference type="NCBI Taxonomy" id="1408157"/>
    <lineage>
        <taxon>Eukaryota</taxon>
        <taxon>Fungi</taxon>
        <taxon>Dikarya</taxon>
        <taxon>Ascomycota</taxon>
        <taxon>Pezizomycotina</taxon>
        <taxon>Sordariomycetes</taxon>
        <taxon>Sordariomycetidae</taxon>
        <taxon>Coniochaetales</taxon>
        <taxon>Coniochaetaceae</taxon>
        <taxon>Coniochaeta</taxon>
    </lineage>
</organism>
<dbReference type="AlphaFoldDB" id="A0A1J7IVS8"/>
<proteinExistence type="predicted"/>
<keyword evidence="4" id="KW-1185">Reference proteome</keyword>
<dbReference type="InParanoid" id="A0A1J7IVS8"/>